<sequence length="162" mass="18177">MFCSFGRKRYLIRPDISAHRFPRLGKLAKQILCIPASSASSERAFSVAGLIVTPRRTRLVPDHLDSMIVLRSFRKYQKSKGVGQKHVRTHKSNSKSVPEILNNSESDIQENFPNLSDFDSQNVCISENLSTASSLNRETEVPPNFNEAVTHSVVALIAKMYT</sequence>
<dbReference type="SUPFAM" id="SSF53098">
    <property type="entry name" value="Ribonuclease H-like"/>
    <property type="match status" value="1"/>
</dbReference>
<name>A0AAE1GVW3_9NEOP</name>
<evidence type="ECO:0000313" key="2">
    <source>
        <dbReference type="EMBL" id="KAK3910315.1"/>
    </source>
</evidence>
<dbReference type="PANTHER" id="PTHR47611">
    <property type="entry name" value="HAT DIMERISATION DOMAIN, C-TERMINAL"/>
    <property type="match status" value="1"/>
</dbReference>
<gene>
    <name evidence="2" type="ORF">KUF71_020084</name>
</gene>
<dbReference type="GO" id="GO:0016874">
    <property type="term" value="F:ligase activity"/>
    <property type="evidence" value="ECO:0007669"/>
    <property type="project" value="UniProtKB-KW"/>
</dbReference>
<keyword evidence="3" id="KW-1185">Reference proteome</keyword>
<proteinExistence type="predicted"/>
<keyword evidence="2" id="KW-0436">Ligase</keyword>
<dbReference type="Pfam" id="PF05699">
    <property type="entry name" value="Dimer_Tnp_hAT"/>
    <property type="match status" value="1"/>
</dbReference>
<dbReference type="AlphaFoldDB" id="A0AAE1GVW3"/>
<dbReference type="InterPro" id="IPR008906">
    <property type="entry name" value="HATC_C_dom"/>
</dbReference>
<dbReference type="Proteomes" id="UP001219518">
    <property type="component" value="Unassembled WGS sequence"/>
</dbReference>
<feature type="domain" description="HAT C-terminal dimerisation" evidence="1">
    <location>
        <begin position="19"/>
        <end position="72"/>
    </location>
</feature>
<evidence type="ECO:0000259" key="1">
    <source>
        <dbReference type="Pfam" id="PF05699"/>
    </source>
</evidence>
<dbReference type="PANTHER" id="PTHR47611:SF1">
    <property type="entry name" value="CCHC-TYPE DOMAIN-CONTAINING PROTEIN"/>
    <property type="match status" value="1"/>
</dbReference>
<organism evidence="2 3">
    <name type="scientific">Frankliniella fusca</name>
    <dbReference type="NCBI Taxonomy" id="407009"/>
    <lineage>
        <taxon>Eukaryota</taxon>
        <taxon>Metazoa</taxon>
        <taxon>Ecdysozoa</taxon>
        <taxon>Arthropoda</taxon>
        <taxon>Hexapoda</taxon>
        <taxon>Insecta</taxon>
        <taxon>Pterygota</taxon>
        <taxon>Neoptera</taxon>
        <taxon>Paraneoptera</taxon>
        <taxon>Thysanoptera</taxon>
        <taxon>Terebrantia</taxon>
        <taxon>Thripoidea</taxon>
        <taxon>Thripidae</taxon>
        <taxon>Frankliniella</taxon>
    </lineage>
</organism>
<reference evidence="2" key="1">
    <citation type="submission" date="2021-07" db="EMBL/GenBank/DDBJ databases">
        <authorList>
            <person name="Catto M.A."/>
            <person name="Jacobson A."/>
            <person name="Kennedy G."/>
            <person name="Labadie P."/>
            <person name="Hunt B.G."/>
            <person name="Srinivasan R."/>
        </authorList>
    </citation>
    <scope>NUCLEOTIDE SEQUENCE</scope>
    <source>
        <strain evidence="2">PL_HMW_Pooled</strain>
        <tissue evidence="2">Head</tissue>
    </source>
</reference>
<comment type="caution">
    <text evidence="2">The sequence shown here is derived from an EMBL/GenBank/DDBJ whole genome shotgun (WGS) entry which is preliminary data.</text>
</comment>
<dbReference type="InterPro" id="IPR012337">
    <property type="entry name" value="RNaseH-like_sf"/>
</dbReference>
<reference evidence="2" key="2">
    <citation type="journal article" date="2023" name="BMC Genomics">
        <title>Pest status, molecular evolution, and epigenetic factors derived from the genome assembly of Frankliniella fusca, a thysanopteran phytovirus vector.</title>
        <authorList>
            <person name="Catto M.A."/>
            <person name="Labadie P.E."/>
            <person name="Jacobson A.L."/>
            <person name="Kennedy G.G."/>
            <person name="Srinivasan R."/>
            <person name="Hunt B.G."/>
        </authorList>
    </citation>
    <scope>NUCLEOTIDE SEQUENCE</scope>
    <source>
        <strain evidence="2">PL_HMW_Pooled</strain>
    </source>
</reference>
<evidence type="ECO:0000313" key="3">
    <source>
        <dbReference type="Proteomes" id="UP001219518"/>
    </source>
</evidence>
<protein>
    <submittedName>
        <fullName evidence="2">E3 SUMO-protein ligase ZBED1</fullName>
    </submittedName>
</protein>
<dbReference type="GO" id="GO:0046983">
    <property type="term" value="F:protein dimerization activity"/>
    <property type="evidence" value="ECO:0007669"/>
    <property type="project" value="InterPro"/>
</dbReference>
<dbReference type="EMBL" id="JAHWGI010000149">
    <property type="protein sequence ID" value="KAK3910315.1"/>
    <property type="molecule type" value="Genomic_DNA"/>
</dbReference>
<accession>A0AAE1GVW3</accession>